<proteinExistence type="predicted"/>
<organism evidence="1 2">
    <name type="scientific">Pseudonocardia eucalypti</name>
    <dbReference type="NCBI Taxonomy" id="648755"/>
    <lineage>
        <taxon>Bacteria</taxon>
        <taxon>Bacillati</taxon>
        <taxon>Actinomycetota</taxon>
        <taxon>Actinomycetes</taxon>
        <taxon>Pseudonocardiales</taxon>
        <taxon>Pseudonocardiaceae</taxon>
        <taxon>Pseudonocardia</taxon>
    </lineage>
</organism>
<comment type="caution">
    <text evidence="1">The sequence shown here is derived from an EMBL/GenBank/DDBJ whole genome shotgun (WGS) entry which is preliminary data.</text>
</comment>
<keyword evidence="2" id="KW-1185">Reference proteome</keyword>
<reference evidence="2" key="1">
    <citation type="journal article" date="2019" name="Int. J. Syst. Evol. Microbiol.">
        <title>The Global Catalogue of Microorganisms (GCM) 10K type strain sequencing project: providing services to taxonomists for standard genome sequencing and annotation.</title>
        <authorList>
            <consortium name="The Broad Institute Genomics Platform"/>
            <consortium name="The Broad Institute Genome Sequencing Center for Infectious Disease"/>
            <person name="Wu L."/>
            <person name="Ma J."/>
        </authorList>
    </citation>
    <scope>NUCLEOTIDE SEQUENCE [LARGE SCALE GENOMIC DNA]</scope>
    <source>
        <strain evidence="2">JCM 18303</strain>
    </source>
</reference>
<name>A0ABP9Q2N6_9PSEU</name>
<dbReference type="RefSeq" id="WP_185064041.1">
    <property type="nucleotide sequence ID" value="NZ_BAABJP010000010.1"/>
</dbReference>
<dbReference type="EMBL" id="BAABJP010000010">
    <property type="protein sequence ID" value="GAA5155780.1"/>
    <property type="molecule type" value="Genomic_DNA"/>
</dbReference>
<accession>A0ABP9Q2N6</accession>
<evidence type="ECO:0000313" key="1">
    <source>
        <dbReference type="EMBL" id="GAA5155780.1"/>
    </source>
</evidence>
<evidence type="ECO:0000313" key="2">
    <source>
        <dbReference type="Proteomes" id="UP001428817"/>
    </source>
</evidence>
<protein>
    <submittedName>
        <fullName evidence="1">Uncharacterized protein</fullName>
    </submittedName>
</protein>
<sequence>MITPARWDAVLFDLRFDLPGAAGVGMPVWWHNRARADRGELPAPLAEHDRLTPLPRDVLMAPTEI</sequence>
<gene>
    <name evidence="1" type="ORF">GCM10023321_30020</name>
</gene>
<dbReference type="Proteomes" id="UP001428817">
    <property type="component" value="Unassembled WGS sequence"/>
</dbReference>